<accession>A0AAD4INY5</accession>
<dbReference type="SUPFAM" id="SSF53756">
    <property type="entry name" value="UDP-Glycosyltransferase/glycogen phosphorylase"/>
    <property type="match status" value="1"/>
</dbReference>
<evidence type="ECO:0000256" key="3">
    <source>
        <dbReference type="ARBA" id="ARBA00022679"/>
    </source>
</evidence>
<evidence type="ECO:0000313" key="5">
    <source>
        <dbReference type="Proteomes" id="UP001190926"/>
    </source>
</evidence>
<dbReference type="AlphaFoldDB" id="A0AAD4INY5"/>
<keyword evidence="5" id="KW-1185">Reference proteome</keyword>
<evidence type="ECO:0008006" key="6">
    <source>
        <dbReference type="Google" id="ProtNLM"/>
    </source>
</evidence>
<organism evidence="4 5">
    <name type="scientific">Perilla frutescens var. hirtella</name>
    <name type="common">Perilla citriodora</name>
    <name type="synonym">Perilla setoyensis</name>
    <dbReference type="NCBI Taxonomy" id="608512"/>
    <lineage>
        <taxon>Eukaryota</taxon>
        <taxon>Viridiplantae</taxon>
        <taxon>Streptophyta</taxon>
        <taxon>Embryophyta</taxon>
        <taxon>Tracheophyta</taxon>
        <taxon>Spermatophyta</taxon>
        <taxon>Magnoliopsida</taxon>
        <taxon>eudicotyledons</taxon>
        <taxon>Gunneridae</taxon>
        <taxon>Pentapetalae</taxon>
        <taxon>asterids</taxon>
        <taxon>lamiids</taxon>
        <taxon>Lamiales</taxon>
        <taxon>Lamiaceae</taxon>
        <taxon>Nepetoideae</taxon>
        <taxon>Elsholtzieae</taxon>
        <taxon>Perilla</taxon>
    </lineage>
</organism>
<sequence>MDSTQILQVSHHNIALLPPPGFIGHLIPFIELAKKLVFHHNCTVTLIISDYGSPIKLQTSLLRGIPATISPIFLPLVPTADLSENLNAEILLQTRLIRSLPSLRDALSRAPASALVVDLFAPYAIDVARELGIPAYVFYVVASNELSLTMNLPELKKSFTFGNVENPELVYLPGSLLLNREDFPDSLTDSEVNKWTIDLREKYLSAEGILVNTFQELESAAFEHLELLRPGIPPVYPVGPSIRTGLETETDREPECLKWLDDQPPKSVVFVSFGSGGSLTVDQIRELALGLELSGHRFLWVVRSPQENAAAAYLKGIDQRNPLECLPEGFLERTEGRGLAVALWAPQIRVLSHDSTGEFLTHCGWNSILESAVYGMPLIAWPLCFEQKLNATVLTDGLKGAMRVRENENGIVERENISNVVKQLMEGEEGKQIRKRMIQLKIAAGNALSRDGSSTLALAQVVHNWTTRTK</sequence>
<dbReference type="PANTHER" id="PTHR48045:SF11">
    <property type="entry name" value="UDP-GLYCOSYLTRANSFERASE 72B1"/>
    <property type="match status" value="1"/>
</dbReference>
<comment type="similarity">
    <text evidence="1">Belongs to the UDP-glycosyltransferase family.</text>
</comment>
<dbReference type="FunFam" id="3.40.50.2000:FF:000051">
    <property type="entry name" value="Glycosyltransferase"/>
    <property type="match status" value="1"/>
</dbReference>
<name>A0AAD4INY5_PERFH</name>
<keyword evidence="3" id="KW-0808">Transferase</keyword>
<reference evidence="4 5" key="1">
    <citation type="journal article" date="2021" name="Nat. Commun.">
        <title>Incipient diploidization of the medicinal plant Perilla within 10,000 years.</title>
        <authorList>
            <person name="Zhang Y."/>
            <person name="Shen Q."/>
            <person name="Leng L."/>
            <person name="Zhang D."/>
            <person name="Chen S."/>
            <person name="Shi Y."/>
            <person name="Ning Z."/>
            <person name="Chen S."/>
        </authorList>
    </citation>
    <scope>NUCLEOTIDE SEQUENCE [LARGE SCALE GENOMIC DNA]</scope>
    <source>
        <strain evidence="5">cv. PC099</strain>
    </source>
</reference>
<dbReference type="PANTHER" id="PTHR48045">
    <property type="entry name" value="UDP-GLYCOSYLTRANSFERASE 72B1"/>
    <property type="match status" value="1"/>
</dbReference>
<dbReference type="Gene3D" id="3.40.50.2000">
    <property type="entry name" value="Glycogen Phosphorylase B"/>
    <property type="match status" value="2"/>
</dbReference>
<evidence type="ECO:0000256" key="1">
    <source>
        <dbReference type="ARBA" id="ARBA00009995"/>
    </source>
</evidence>
<proteinExistence type="inferred from homology"/>
<gene>
    <name evidence="4" type="ORF">C2S53_005525</name>
</gene>
<dbReference type="Proteomes" id="UP001190926">
    <property type="component" value="Unassembled WGS sequence"/>
</dbReference>
<comment type="caution">
    <text evidence="4">The sequence shown here is derived from an EMBL/GenBank/DDBJ whole genome shotgun (WGS) entry which is preliminary data.</text>
</comment>
<dbReference type="EMBL" id="SDAM02029570">
    <property type="protein sequence ID" value="KAH6756055.1"/>
    <property type="molecule type" value="Genomic_DNA"/>
</dbReference>
<dbReference type="InterPro" id="IPR002213">
    <property type="entry name" value="UDP_glucos_trans"/>
</dbReference>
<protein>
    <recommendedName>
        <fullName evidence="6">Glycosyltransferase</fullName>
    </recommendedName>
</protein>
<dbReference type="Pfam" id="PF00201">
    <property type="entry name" value="UDPGT"/>
    <property type="match status" value="1"/>
</dbReference>
<keyword evidence="2" id="KW-0328">Glycosyltransferase</keyword>
<dbReference type="CDD" id="cd03784">
    <property type="entry name" value="GT1_Gtf-like"/>
    <property type="match status" value="1"/>
</dbReference>
<evidence type="ECO:0000313" key="4">
    <source>
        <dbReference type="EMBL" id="KAH6756055.1"/>
    </source>
</evidence>
<dbReference type="GO" id="GO:0008194">
    <property type="term" value="F:UDP-glycosyltransferase activity"/>
    <property type="evidence" value="ECO:0007669"/>
    <property type="project" value="InterPro"/>
</dbReference>
<evidence type="ECO:0000256" key="2">
    <source>
        <dbReference type="ARBA" id="ARBA00022676"/>
    </source>
</evidence>